<organism evidence="1 2">
    <name type="scientific">Aphis craccivora</name>
    <name type="common">Cowpea aphid</name>
    <dbReference type="NCBI Taxonomy" id="307492"/>
    <lineage>
        <taxon>Eukaryota</taxon>
        <taxon>Metazoa</taxon>
        <taxon>Ecdysozoa</taxon>
        <taxon>Arthropoda</taxon>
        <taxon>Hexapoda</taxon>
        <taxon>Insecta</taxon>
        <taxon>Pterygota</taxon>
        <taxon>Neoptera</taxon>
        <taxon>Paraneoptera</taxon>
        <taxon>Hemiptera</taxon>
        <taxon>Sternorrhyncha</taxon>
        <taxon>Aphidomorpha</taxon>
        <taxon>Aphidoidea</taxon>
        <taxon>Aphididae</taxon>
        <taxon>Aphidini</taxon>
        <taxon>Aphis</taxon>
        <taxon>Aphis</taxon>
    </lineage>
</organism>
<feature type="non-terminal residue" evidence="1">
    <location>
        <position position="72"/>
    </location>
</feature>
<dbReference type="AlphaFoldDB" id="A0A6G0VQ20"/>
<name>A0A6G0VQ20_APHCR</name>
<sequence>MYDYHFNVMKKNYKDKIKLMYTDTDSLVYHINTDDFYKDLAANNSWLDHMDIANLPQTIRAMWQKERSHQET</sequence>
<gene>
    <name evidence="1" type="ORF">FWK35_00032581</name>
</gene>
<proteinExistence type="predicted"/>
<dbReference type="Proteomes" id="UP000478052">
    <property type="component" value="Unassembled WGS sequence"/>
</dbReference>
<reference evidence="1 2" key="1">
    <citation type="submission" date="2019-08" db="EMBL/GenBank/DDBJ databases">
        <title>Whole genome of Aphis craccivora.</title>
        <authorList>
            <person name="Voronova N.V."/>
            <person name="Shulinski R.S."/>
            <person name="Bandarenka Y.V."/>
            <person name="Zhorov D.G."/>
            <person name="Warner D."/>
        </authorList>
    </citation>
    <scope>NUCLEOTIDE SEQUENCE [LARGE SCALE GENOMIC DNA]</scope>
    <source>
        <strain evidence="1">180601</strain>
        <tissue evidence="1">Whole Body</tissue>
    </source>
</reference>
<protein>
    <submittedName>
        <fullName evidence="1">Uncharacterized protein</fullName>
    </submittedName>
</protein>
<accession>A0A6G0VQ20</accession>
<keyword evidence="2" id="KW-1185">Reference proteome</keyword>
<dbReference type="EMBL" id="VUJU01013360">
    <property type="protein sequence ID" value="KAF0705090.1"/>
    <property type="molecule type" value="Genomic_DNA"/>
</dbReference>
<evidence type="ECO:0000313" key="2">
    <source>
        <dbReference type="Proteomes" id="UP000478052"/>
    </source>
</evidence>
<evidence type="ECO:0000313" key="1">
    <source>
        <dbReference type="EMBL" id="KAF0705090.1"/>
    </source>
</evidence>
<comment type="caution">
    <text evidence="1">The sequence shown here is derived from an EMBL/GenBank/DDBJ whole genome shotgun (WGS) entry which is preliminary data.</text>
</comment>
<dbReference type="OrthoDB" id="8030979at2759"/>